<keyword evidence="5" id="KW-0378">Hydrolase</keyword>
<organism evidence="5 6">
    <name type="scientific">Caerostris darwini</name>
    <dbReference type="NCBI Taxonomy" id="1538125"/>
    <lineage>
        <taxon>Eukaryota</taxon>
        <taxon>Metazoa</taxon>
        <taxon>Ecdysozoa</taxon>
        <taxon>Arthropoda</taxon>
        <taxon>Chelicerata</taxon>
        <taxon>Arachnida</taxon>
        <taxon>Araneae</taxon>
        <taxon>Araneomorphae</taxon>
        <taxon>Entelegynae</taxon>
        <taxon>Araneoidea</taxon>
        <taxon>Araneidae</taxon>
        <taxon>Caerostris</taxon>
    </lineage>
</organism>
<evidence type="ECO:0000313" key="6">
    <source>
        <dbReference type="Proteomes" id="UP001054837"/>
    </source>
</evidence>
<protein>
    <submittedName>
        <fullName evidence="5">DNA-dependent metalloprotease SPRTN</fullName>
    </submittedName>
</protein>
<dbReference type="Proteomes" id="UP001054837">
    <property type="component" value="Unassembled WGS sequence"/>
</dbReference>
<keyword evidence="5" id="KW-0645">Protease</keyword>
<accession>A0AAV4R8K4</accession>
<evidence type="ECO:0000256" key="3">
    <source>
        <dbReference type="SAM" id="MobiDB-lite"/>
    </source>
</evidence>
<keyword evidence="2" id="KW-0539">Nucleus</keyword>
<dbReference type="GO" id="GO:0005634">
    <property type="term" value="C:nucleus"/>
    <property type="evidence" value="ECO:0007669"/>
    <property type="project" value="UniProtKB-SubCell"/>
</dbReference>
<feature type="compositionally biased region" description="Low complexity" evidence="3">
    <location>
        <begin position="423"/>
        <end position="441"/>
    </location>
</feature>
<dbReference type="SMART" id="SM00731">
    <property type="entry name" value="SprT"/>
    <property type="match status" value="1"/>
</dbReference>
<dbReference type="InterPro" id="IPR055220">
    <property type="entry name" value="SPRTN_ZBD"/>
</dbReference>
<keyword evidence="5" id="KW-0482">Metalloprotease</keyword>
<proteinExistence type="predicted"/>
<feature type="compositionally biased region" description="Basic and acidic residues" evidence="3">
    <location>
        <begin position="377"/>
        <end position="389"/>
    </location>
</feature>
<keyword evidence="6" id="KW-1185">Reference proteome</keyword>
<dbReference type="PANTHER" id="PTHR21220">
    <property type="entry name" value="DNA-DEPENDENT METALLOPROTEASE SPRTN"/>
    <property type="match status" value="1"/>
</dbReference>
<name>A0AAV4R8K4_9ARAC</name>
<dbReference type="InterPro" id="IPR006640">
    <property type="entry name" value="SprT-like_domain"/>
</dbReference>
<dbReference type="GO" id="GO:0031593">
    <property type="term" value="F:polyubiquitin modification-dependent protein binding"/>
    <property type="evidence" value="ECO:0007669"/>
    <property type="project" value="TreeGrafter"/>
</dbReference>
<dbReference type="Pfam" id="PF10263">
    <property type="entry name" value="SprT-like"/>
    <property type="match status" value="1"/>
</dbReference>
<dbReference type="AlphaFoldDB" id="A0AAV4R8K4"/>
<dbReference type="Pfam" id="PF22934">
    <property type="entry name" value="SPRTN_ZBD"/>
    <property type="match status" value="1"/>
</dbReference>
<feature type="region of interest" description="Disordered" evidence="3">
    <location>
        <begin position="357"/>
        <end position="403"/>
    </location>
</feature>
<dbReference type="EMBL" id="BPLQ01005877">
    <property type="protein sequence ID" value="GIY18283.1"/>
    <property type="molecule type" value="Genomic_DNA"/>
</dbReference>
<reference evidence="5 6" key="1">
    <citation type="submission" date="2021-06" db="EMBL/GenBank/DDBJ databases">
        <title>Caerostris darwini draft genome.</title>
        <authorList>
            <person name="Kono N."/>
            <person name="Arakawa K."/>
        </authorList>
    </citation>
    <scope>NUCLEOTIDE SEQUENCE [LARGE SCALE GENOMIC DNA]</scope>
</reference>
<evidence type="ECO:0000256" key="1">
    <source>
        <dbReference type="ARBA" id="ARBA00004123"/>
    </source>
</evidence>
<comment type="caution">
    <text evidence="5">The sequence shown here is derived from an EMBL/GenBank/DDBJ whole genome shotgun (WGS) entry which is preliminary data.</text>
</comment>
<evidence type="ECO:0000256" key="2">
    <source>
        <dbReference type="ARBA" id="ARBA00023242"/>
    </source>
</evidence>
<dbReference type="GO" id="GO:0003697">
    <property type="term" value="F:single-stranded DNA binding"/>
    <property type="evidence" value="ECO:0007669"/>
    <property type="project" value="InterPro"/>
</dbReference>
<feature type="domain" description="SprT-like" evidence="4">
    <location>
        <begin position="73"/>
        <end position="242"/>
    </location>
</feature>
<comment type="subcellular location">
    <subcellularLocation>
        <location evidence="1">Nucleus</location>
    </subcellularLocation>
</comment>
<dbReference type="PANTHER" id="PTHR21220:SF0">
    <property type="entry name" value="DNA-DEPENDENT METALLOPROTEASE SPRTN"/>
    <property type="match status" value="1"/>
</dbReference>
<gene>
    <name evidence="5" type="primary">sprtn</name>
    <name evidence="5" type="ORF">CDAR_473581</name>
</gene>
<dbReference type="InterPro" id="IPR044245">
    <property type="entry name" value="Spartan"/>
</dbReference>
<evidence type="ECO:0000313" key="5">
    <source>
        <dbReference type="EMBL" id="GIY18283.1"/>
    </source>
</evidence>
<dbReference type="GO" id="GO:0004222">
    <property type="term" value="F:metalloendopeptidase activity"/>
    <property type="evidence" value="ECO:0007669"/>
    <property type="project" value="InterPro"/>
</dbReference>
<evidence type="ECO:0000259" key="4">
    <source>
        <dbReference type="SMART" id="SM00731"/>
    </source>
</evidence>
<sequence>MDYEDSFLKPQNDDILFQQIDEDLDFAFALSLQAEIDGVQNTVKQVDSPCVSQSSSKPLKLIDPQWDLIDPNPDIHALFLEFNAQFFYGKLDAVEVRWSPRMTLCAGVCCYEGRGRLCSVRLSLPLLKLRPRKDLVETLLHEMIHAYLFVTANNKDRDAHGPEFLSHMHRINKEAGTKISVYHSFHDEVDSYRTHWWKCDGPCQKRRPFYGIVKRAMNRAPGPRDNWWAQHQSTCGGAFHKIKEPDNYKQKSLKRKMTDHKDQTPSFGIKNLFQPSTSKSPSFVDAKKHKGIDIHTIKSIFAEEDNLISLMGGSPTAPVIPPLREKNTPAPFTGHGFELGSASSGTPMSFLAKLRKDLGRPNPSAAPLTTELNSNKNDVKKNSSSDTKESTCSVDASSNSSQNIVQSSMDKFVLPTLKDDSSKPSCSVNSSLNSSTSLNSSQKMVQSSMDKFVQPPSKDASQHHVECPVCSILLPSIVRFQVSPFVVSSPENAVGTLYLKVQKGLCSICGDLKSIRETTTGDLLLETYPPSLFLQHSEKKSD</sequence>
<feature type="region of interest" description="Disordered" evidence="3">
    <location>
        <begin position="418"/>
        <end position="461"/>
    </location>
</feature>
<dbReference type="GO" id="GO:0006974">
    <property type="term" value="P:DNA damage response"/>
    <property type="evidence" value="ECO:0007669"/>
    <property type="project" value="InterPro"/>
</dbReference>